<evidence type="ECO:0000256" key="11">
    <source>
        <dbReference type="ARBA" id="ARBA00023239"/>
    </source>
</evidence>
<feature type="active site" description="Proton donor; for beta-elimination activity" evidence="15">
    <location>
        <position position="60"/>
    </location>
</feature>
<dbReference type="HAMAP" id="MF_00103">
    <property type="entry name" value="Fapy_DNA_glycosyl"/>
    <property type="match status" value="1"/>
</dbReference>
<evidence type="ECO:0000256" key="1">
    <source>
        <dbReference type="ARBA" id="ARBA00001668"/>
    </source>
</evidence>
<feature type="active site" description="Proton donor" evidence="15">
    <location>
        <position position="3"/>
    </location>
</feature>
<dbReference type="GO" id="GO:0008270">
    <property type="term" value="F:zinc ion binding"/>
    <property type="evidence" value="ECO:0007669"/>
    <property type="project" value="UniProtKB-UniRule"/>
</dbReference>
<keyword evidence="12 15" id="KW-0511">Multifunctional enzyme</keyword>
<dbReference type="Gene3D" id="3.20.190.10">
    <property type="entry name" value="MutM-like, N-terminal"/>
    <property type="match status" value="1"/>
</dbReference>
<keyword evidence="7 15" id="KW-0378">Hydrolase</keyword>
<evidence type="ECO:0000256" key="8">
    <source>
        <dbReference type="ARBA" id="ARBA00022833"/>
    </source>
</evidence>
<dbReference type="InterPro" id="IPR015886">
    <property type="entry name" value="H2TH_FPG"/>
</dbReference>
<dbReference type="Pfam" id="PF01149">
    <property type="entry name" value="Fapy_DNA_glyco"/>
    <property type="match status" value="1"/>
</dbReference>
<dbReference type="PROSITE" id="PS51066">
    <property type="entry name" value="ZF_FPG_2"/>
    <property type="match status" value="1"/>
</dbReference>
<dbReference type="EC" id="4.2.99.18" evidence="15"/>
<dbReference type="GO" id="GO:0140078">
    <property type="term" value="F:class I DNA-(apurinic or apyrimidinic site) endonuclease activity"/>
    <property type="evidence" value="ECO:0007669"/>
    <property type="project" value="UniProtKB-EC"/>
</dbReference>
<dbReference type="EC" id="3.2.2.23" evidence="15"/>
<accession>A0A1I2CK78</accession>
<proteinExistence type="inferred from homology"/>
<dbReference type="CDD" id="cd08966">
    <property type="entry name" value="EcFpg-like_N"/>
    <property type="match status" value="1"/>
</dbReference>
<dbReference type="InterPro" id="IPR010663">
    <property type="entry name" value="Znf_FPG/IleRS"/>
</dbReference>
<evidence type="ECO:0000256" key="10">
    <source>
        <dbReference type="ARBA" id="ARBA00023204"/>
    </source>
</evidence>
<keyword evidence="5 15" id="KW-0227">DNA damage</keyword>
<sequence>MPELPEVETVRKTLEEMVIGKRLEKVLVSWPKIIKKPDDTEMFCLLLGGQVIQKIGRRGKFLIFYLNDYSLVSHLRMEGKYEVVKEEPPDKHTHVRFFFEDDTELRYRDVRKFGTMHLFEKGEEMKSLPLKQLGPEPVGDASFTPEYLYGVFQKTTRNIKAVLLDQCVIAGLGNIYVDEALFKAGIRPDIRASTLDKDQTISLSKQITDTIAAAISKGGSSVRSYVNGAGDKGSYQLELSVYGREGEPCRRCGSDIEKTVTAGRGTRYCPTCQPVSYL</sequence>
<evidence type="ECO:0000313" key="18">
    <source>
        <dbReference type="EMBL" id="SFE68664.1"/>
    </source>
</evidence>
<keyword evidence="9 15" id="KW-0238">DNA-binding</keyword>
<dbReference type="PANTHER" id="PTHR22993">
    <property type="entry name" value="FORMAMIDOPYRIMIDINE-DNA GLYCOSYLASE"/>
    <property type="match status" value="1"/>
</dbReference>
<evidence type="ECO:0000256" key="7">
    <source>
        <dbReference type="ARBA" id="ARBA00022801"/>
    </source>
</evidence>
<comment type="catalytic activity">
    <reaction evidence="14 15">
        <text>2'-deoxyribonucleotide-(2'-deoxyribose 5'-phosphate)-2'-deoxyribonucleotide-DNA = a 3'-end 2'-deoxyribonucleotide-(2,3-dehydro-2,3-deoxyribose 5'-phosphate)-DNA + a 5'-end 5'-phospho-2'-deoxyribonucleoside-DNA + H(+)</text>
        <dbReference type="Rhea" id="RHEA:66592"/>
        <dbReference type="Rhea" id="RHEA-COMP:13180"/>
        <dbReference type="Rhea" id="RHEA-COMP:16897"/>
        <dbReference type="Rhea" id="RHEA-COMP:17067"/>
        <dbReference type="ChEBI" id="CHEBI:15378"/>
        <dbReference type="ChEBI" id="CHEBI:136412"/>
        <dbReference type="ChEBI" id="CHEBI:157695"/>
        <dbReference type="ChEBI" id="CHEBI:167181"/>
        <dbReference type="EC" id="4.2.99.18"/>
    </reaction>
</comment>
<evidence type="ECO:0000256" key="15">
    <source>
        <dbReference type="HAMAP-Rule" id="MF_00103"/>
    </source>
</evidence>
<keyword evidence="4 15" id="KW-0479">Metal-binding</keyword>
<dbReference type="Gene3D" id="1.10.8.50">
    <property type="match status" value="1"/>
</dbReference>
<dbReference type="FunFam" id="1.10.8.50:FF:000003">
    <property type="entry name" value="Formamidopyrimidine-DNA glycosylase"/>
    <property type="match status" value="1"/>
</dbReference>
<dbReference type="SMART" id="SM00898">
    <property type="entry name" value="Fapy_DNA_glyco"/>
    <property type="match status" value="1"/>
</dbReference>
<dbReference type="InterPro" id="IPR035937">
    <property type="entry name" value="FPG_N"/>
</dbReference>
<dbReference type="RefSeq" id="WP_091659996.1">
    <property type="nucleotide sequence ID" value="NZ_FONT01000003.1"/>
</dbReference>
<dbReference type="EMBL" id="FONT01000003">
    <property type="protein sequence ID" value="SFE68664.1"/>
    <property type="molecule type" value="Genomic_DNA"/>
</dbReference>
<dbReference type="InterPro" id="IPR010979">
    <property type="entry name" value="Ribosomal_uS13-like_H2TH"/>
</dbReference>
<keyword evidence="19" id="KW-1185">Reference proteome</keyword>
<feature type="domain" description="Formamidopyrimidine-DNA glycosylase catalytic" evidence="17">
    <location>
        <begin position="2"/>
        <end position="114"/>
    </location>
</feature>
<dbReference type="SUPFAM" id="SSF81624">
    <property type="entry name" value="N-terminal domain of MutM-like DNA repair proteins"/>
    <property type="match status" value="1"/>
</dbReference>
<dbReference type="GO" id="GO:0006284">
    <property type="term" value="P:base-excision repair"/>
    <property type="evidence" value="ECO:0007669"/>
    <property type="project" value="InterPro"/>
</dbReference>
<name>A0A1I2CK78_9BACI</name>
<organism evidence="18 19">
    <name type="scientific">Alteribacillus iranensis</name>
    <dbReference type="NCBI Taxonomy" id="930128"/>
    <lineage>
        <taxon>Bacteria</taxon>
        <taxon>Bacillati</taxon>
        <taxon>Bacillota</taxon>
        <taxon>Bacilli</taxon>
        <taxon>Bacillales</taxon>
        <taxon>Bacillaceae</taxon>
        <taxon>Alteribacillus</taxon>
    </lineage>
</organism>
<evidence type="ECO:0000256" key="6">
    <source>
        <dbReference type="ARBA" id="ARBA00022771"/>
    </source>
</evidence>
<dbReference type="SMART" id="SM01232">
    <property type="entry name" value="H2TH"/>
    <property type="match status" value="1"/>
</dbReference>
<comment type="function">
    <text evidence="15">Involved in base excision repair of DNA damaged by oxidation or by mutagenic agents. Acts as DNA glycosylase that recognizes and removes damaged bases. Has a preference for oxidized purines, such as 7,8-dihydro-8-oxoguanine (8-oxoG). Has AP (apurinic/apyrimidinic) lyase activity and introduces nicks in the DNA strand. Cleaves the DNA backbone by beta-delta elimination to generate a single-strand break at the site of the removed base with both 3'- and 5'-phosphates.</text>
</comment>
<dbReference type="NCBIfam" id="NF002211">
    <property type="entry name" value="PRK01103.1"/>
    <property type="match status" value="1"/>
</dbReference>
<dbReference type="Proteomes" id="UP000199516">
    <property type="component" value="Unassembled WGS sequence"/>
</dbReference>
<evidence type="ECO:0000256" key="3">
    <source>
        <dbReference type="ARBA" id="ARBA00011245"/>
    </source>
</evidence>
<dbReference type="PROSITE" id="PS51068">
    <property type="entry name" value="FPG_CAT"/>
    <property type="match status" value="1"/>
</dbReference>
<evidence type="ECO:0000256" key="14">
    <source>
        <dbReference type="ARBA" id="ARBA00044632"/>
    </source>
</evidence>
<evidence type="ECO:0000256" key="12">
    <source>
        <dbReference type="ARBA" id="ARBA00023268"/>
    </source>
</evidence>
<dbReference type="NCBIfam" id="TIGR00577">
    <property type="entry name" value="fpg"/>
    <property type="match status" value="1"/>
</dbReference>
<keyword evidence="13 15" id="KW-0326">Glycosidase</keyword>
<comment type="cofactor">
    <cofactor evidence="15">
        <name>Zn(2+)</name>
        <dbReference type="ChEBI" id="CHEBI:29105"/>
    </cofactor>
    <text evidence="15">Binds 1 zinc ion per subunit.</text>
</comment>
<dbReference type="SUPFAM" id="SSF57716">
    <property type="entry name" value="Glucocorticoid receptor-like (DNA-binding domain)"/>
    <property type="match status" value="1"/>
</dbReference>
<dbReference type="GO" id="GO:0034039">
    <property type="term" value="F:8-oxo-7,8-dihydroguanine DNA N-glycosylase activity"/>
    <property type="evidence" value="ECO:0007669"/>
    <property type="project" value="TreeGrafter"/>
</dbReference>
<feature type="binding site" evidence="15">
    <location>
        <position position="111"/>
    </location>
    <ligand>
        <name>DNA</name>
        <dbReference type="ChEBI" id="CHEBI:16991"/>
    </ligand>
</feature>
<evidence type="ECO:0000256" key="9">
    <source>
        <dbReference type="ARBA" id="ARBA00023125"/>
    </source>
</evidence>
<evidence type="ECO:0000313" key="19">
    <source>
        <dbReference type="Proteomes" id="UP000199516"/>
    </source>
</evidence>
<dbReference type="STRING" id="930128.SAMN05192532_10345"/>
<dbReference type="PROSITE" id="PS01242">
    <property type="entry name" value="ZF_FPG_1"/>
    <property type="match status" value="1"/>
</dbReference>
<dbReference type="InterPro" id="IPR012319">
    <property type="entry name" value="FPG_cat"/>
</dbReference>
<dbReference type="InterPro" id="IPR000214">
    <property type="entry name" value="Znf_DNA_glyclase/AP_lyase"/>
</dbReference>
<reference evidence="18 19" key="1">
    <citation type="submission" date="2016-10" db="EMBL/GenBank/DDBJ databases">
        <authorList>
            <person name="de Groot N.N."/>
        </authorList>
    </citation>
    <scope>NUCLEOTIDE SEQUENCE [LARGE SCALE GENOMIC DNA]</scope>
    <source>
        <strain evidence="18 19">DSM 23995</strain>
    </source>
</reference>
<dbReference type="PANTHER" id="PTHR22993:SF9">
    <property type="entry name" value="FORMAMIDOPYRIMIDINE-DNA GLYCOSYLASE"/>
    <property type="match status" value="1"/>
</dbReference>
<dbReference type="InterPro" id="IPR015887">
    <property type="entry name" value="DNA_glyclase_Znf_dom_DNA_BS"/>
</dbReference>
<evidence type="ECO:0000256" key="5">
    <source>
        <dbReference type="ARBA" id="ARBA00022763"/>
    </source>
</evidence>
<feature type="binding site" evidence="15">
    <location>
        <position position="92"/>
    </location>
    <ligand>
        <name>DNA</name>
        <dbReference type="ChEBI" id="CHEBI:16991"/>
    </ligand>
</feature>
<evidence type="ECO:0000256" key="4">
    <source>
        <dbReference type="ARBA" id="ARBA00022723"/>
    </source>
</evidence>
<comment type="subunit">
    <text evidence="3 15">Monomer.</text>
</comment>
<dbReference type="GO" id="GO:0003684">
    <property type="term" value="F:damaged DNA binding"/>
    <property type="evidence" value="ECO:0007669"/>
    <property type="project" value="InterPro"/>
</dbReference>
<dbReference type="InterPro" id="IPR020629">
    <property type="entry name" value="FPG_Glyclase"/>
</dbReference>
<gene>
    <name evidence="15" type="primary">mutM</name>
    <name evidence="15" type="synonym">fpg</name>
    <name evidence="18" type="ORF">SAMN05192532_10345</name>
</gene>
<dbReference type="AlphaFoldDB" id="A0A1I2CK78"/>
<comment type="similarity">
    <text evidence="2 15">Belongs to the FPG family.</text>
</comment>
<dbReference type="OrthoDB" id="9800855at2"/>
<dbReference type="FunFam" id="3.20.190.10:FF:000001">
    <property type="entry name" value="Formamidopyrimidine-DNA glycosylase"/>
    <property type="match status" value="1"/>
</dbReference>
<dbReference type="SUPFAM" id="SSF46946">
    <property type="entry name" value="S13-like H2TH domain"/>
    <property type="match status" value="1"/>
</dbReference>
<keyword evidence="6 15" id="KW-0863">Zinc-finger</keyword>
<keyword evidence="11 15" id="KW-0456">Lyase</keyword>
<keyword evidence="10 15" id="KW-0234">DNA repair</keyword>
<dbReference type="Pfam" id="PF06827">
    <property type="entry name" value="zf-FPG_IleRS"/>
    <property type="match status" value="1"/>
</dbReference>
<protein>
    <recommendedName>
        <fullName evidence="15">Formamidopyrimidine-DNA glycosylase</fullName>
        <shortName evidence="15">Fapy-DNA glycosylase</shortName>
        <ecNumber evidence="15">3.2.2.23</ecNumber>
    </recommendedName>
    <alternativeName>
        <fullName evidence="15">DNA-(apurinic or apyrimidinic site) lyase MutM</fullName>
        <shortName evidence="15">AP lyase MutM</shortName>
        <ecNumber evidence="15">4.2.99.18</ecNumber>
    </alternativeName>
</protein>
<feature type="active site" description="Proton donor; for delta-elimination activity" evidence="15">
    <location>
        <position position="264"/>
    </location>
</feature>
<comment type="catalytic activity">
    <reaction evidence="1 15">
        <text>Hydrolysis of DNA containing ring-opened 7-methylguanine residues, releasing 2,6-diamino-4-hydroxy-5-(N-methyl)formamidopyrimidine.</text>
        <dbReference type="EC" id="3.2.2.23"/>
    </reaction>
</comment>
<feature type="domain" description="FPG-type" evidence="16">
    <location>
        <begin position="240"/>
        <end position="274"/>
    </location>
</feature>
<dbReference type="Pfam" id="PF06831">
    <property type="entry name" value="H2TH"/>
    <property type="match status" value="1"/>
</dbReference>
<evidence type="ECO:0000259" key="16">
    <source>
        <dbReference type="PROSITE" id="PS51066"/>
    </source>
</evidence>
<feature type="active site" description="Schiff-base intermediate with DNA" evidence="15">
    <location>
        <position position="2"/>
    </location>
</feature>
<keyword evidence="8 15" id="KW-0862">Zinc</keyword>
<comment type="caution">
    <text evidence="15">Lacks conserved residue(s) required for the propagation of feature annotation.</text>
</comment>
<evidence type="ECO:0000259" key="17">
    <source>
        <dbReference type="PROSITE" id="PS51068"/>
    </source>
</evidence>
<evidence type="ECO:0000256" key="2">
    <source>
        <dbReference type="ARBA" id="ARBA00009409"/>
    </source>
</evidence>
<dbReference type="GO" id="GO:0003690">
    <property type="term" value="F:double-stranded DNA binding"/>
    <property type="evidence" value="ECO:0007669"/>
    <property type="project" value="UniProtKB-ARBA"/>
</dbReference>
<evidence type="ECO:0000256" key="13">
    <source>
        <dbReference type="ARBA" id="ARBA00023295"/>
    </source>
</evidence>